<dbReference type="InterPro" id="IPR002020">
    <property type="entry name" value="Citrate_synthase"/>
</dbReference>
<protein>
    <recommendedName>
        <fullName evidence="3">citrate synthase (unknown stereospecificity)</fullName>
        <ecNumber evidence="3">2.3.3.16</ecNumber>
    </recommendedName>
</protein>
<dbReference type="SUPFAM" id="SSF48256">
    <property type="entry name" value="Citrate synthase"/>
    <property type="match status" value="1"/>
</dbReference>
<sequence>MAKTITHDEKLNAFWGNEDHLTVAQQKSFTQLIFELLSEKEPTSQQLKIFELILNLSIDHGPETPSAVETIKAAKEGKTISESVAAGVVMISDSHGGAIEPAMELLYSLKESQPEAGRPLDERIKNLVDEYLKEGKRMAGFGHRIYEVDPRAQLILNTLTEANLGQEYVEIAREVEKELEAQKGKKLPLNIDGAIAVALCSFGWDSKLGKAVFLIARTPGLCGQYLTNS</sequence>
<dbReference type="InterPro" id="IPR036969">
    <property type="entry name" value="Citrate_synthase_sf"/>
</dbReference>
<dbReference type="GO" id="GO:0036440">
    <property type="term" value="F:citrate synthase activity"/>
    <property type="evidence" value="ECO:0007669"/>
    <property type="project" value="UniProtKB-EC"/>
</dbReference>
<evidence type="ECO:0000256" key="1">
    <source>
        <dbReference type="ARBA" id="ARBA00005163"/>
    </source>
</evidence>
<dbReference type="UniPathway" id="UPA00223"/>
<proteinExistence type="inferred from homology"/>
<dbReference type="Proteomes" id="UP000034235">
    <property type="component" value="Unassembled WGS sequence"/>
</dbReference>
<evidence type="ECO:0000256" key="2">
    <source>
        <dbReference type="ARBA" id="ARBA00010566"/>
    </source>
</evidence>
<dbReference type="Gene3D" id="1.10.230.10">
    <property type="entry name" value="Cytochrome P450-Terp, domain 2"/>
    <property type="match status" value="1"/>
</dbReference>
<reference evidence="5 6" key="1">
    <citation type="journal article" date="2015" name="Nature">
        <title>rRNA introns, odd ribosomes, and small enigmatic genomes across a large radiation of phyla.</title>
        <authorList>
            <person name="Brown C.T."/>
            <person name="Hug L.A."/>
            <person name="Thomas B.C."/>
            <person name="Sharon I."/>
            <person name="Castelle C.J."/>
            <person name="Singh A."/>
            <person name="Wilkins M.J."/>
            <person name="Williams K.H."/>
            <person name="Banfield J.F."/>
        </authorList>
    </citation>
    <scope>NUCLEOTIDE SEQUENCE [LARGE SCALE GENOMIC DNA]</scope>
</reference>
<dbReference type="CDD" id="cd06100">
    <property type="entry name" value="CCL_ACL-C"/>
    <property type="match status" value="1"/>
</dbReference>
<comment type="pathway">
    <text evidence="1">Carbohydrate metabolism; tricarboxylic acid cycle.</text>
</comment>
<dbReference type="PANTHER" id="PTHR11739">
    <property type="entry name" value="CITRATE SYNTHASE"/>
    <property type="match status" value="1"/>
</dbReference>
<comment type="similarity">
    <text evidence="2">Belongs to the citrate synthase family.</text>
</comment>
<dbReference type="GO" id="GO:0005829">
    <property type="term" value="C:cytosol"/>
    <property type="evidence" value="ECO:0007669"/>
    <property type="project" value="TreeGrafter"/>
</dbReference>
<evidence type="ECO:0000313" key="6">
    <source>
        <dbReference type="Proteomes" id="UP000034235"/>
    </source>
</evidence>
<gene>
    <name evidence="5" type="ORF">US86_C0009G0028</name>
</gene>
<dbReference type="PANTHER" id="PTHR11739:SF4">
    <property type="entry name" value="CITRATE SYNTHASE, PEROXISOMAL"/>
    <property type="match status" value="1"/>
</dbReference>
<dbReference type="EC" id="2.3.3.16" evidence="3"/>
<dbReference type="AlphaFoldDB" id="A0A0G0JRD1"/>
<dbReference type="EMBL" id="LBUP01000009">
    <property type="protein sequence ID" value="KKQ65660.1"/>
    <property type="molecule type" value="Genomic_DNA"/>
</dbReference>
<dbReference type="GO" id="GO:0006099">
    <property type="term" value="P:tricarboxylic acid cycle"/>
    <property type="evidence" value="ECO:0007669"/>
    <property type="project" value="UniProtKB-UniPathway"/>
</dbReference>
<name>A0A0G0JRD1_9BACT</name>
<dbReference type="InterPro" id="IPR016143">
    <property type="entry name" value="Citrate_synth-like_sm_a-sub"/>
</dbReference>
<evidence type="ECO:0000313" key="5">
    <source>
        <dbReference type="EMBL" id="KKQ65660.1"/>
    </source>
</evidence>
<comment type="caution">
    <text evidence="5">The sequence shown here is derived from an EMBL/GenBank/DDBJ whole genome shotgun (WGS) entry which is preliminary data.</text>
</comment>
<organism evidence="5 6">
    <name type="scientific">Candidatus Daviesbacteria bacterium GW2011_GWA2_38_24</name>
    <dbReference type="NCBI Taxonomy" id="1618422"/>
    <lineage>
        <taxon>Bacteria</taxon>
        <taxon>Candidatus Daviesiibacteriota</taxon>
    </lineage>
</organism>
<evidence type="ECO:0000256" key="4">
    <source>
        <dbReference type="ARBA" id="ARBA00022679"/>
    </source>
</evidence>
<keyword evidence="4" id="KW-0808">Transferase</keyword>
<dbReference type="Pfam" id="PF00285">
    <property type="entry name" value="Citrate_synt"/>
    <property type="match status" value="1"/>
</dbReference>
<accession>A0A0G0JRD1</accession>
<evidence type="ECO:0000256" key="3">
    <source>
        <dbReference type="ARBA" id="ARBA00012972"/>
    </source>
</evidence>
<dbReference type="GO" id="GO:0005975">
    <property type="term" value="P:carbohydrate metabolic process"/>
    <property type="evidence" value="ECO:0007669"/>
    <property type="project" value="TreeGrafter"/>
</dbReference>